<dbReference type="InterPro" id="IPR003675">
    <property type="entry name" value="Rce1/LyrA-like_dom"/>
</dbReference>
<gene>
    <name evidence="3" type="ORF">SAMN05661096_02145</name>
</gene>
<dbReference type="STRING" id="1028.SAMN05661096_02145"/>
<organism evidence="3 4">
    <name type="scientific">Marivirga sericea</name>
    <dbReference type="NCBI Taxonomy" id="1028"/>
    <lineage>
        <taxon>Bacteria</taxon>
        <taxon>Pseudomonadati</taxon>
        <taxon>Bacteroidota</taxon>
        <taxon>Cytophagia</taxon>
        <taxon>Cytophagales</taxon>
        <taxon>Marivirgaceae</taxon>
        <taxon>Marivirga</taxon>
    </lineage>
</organism>
<feature type="transmembrane region" description="Helical" evidence="1">
    <location>
        <begin position="109"/>
        <end position="132"/>
    </location>
</feature>
<evidence type="ECO:0000313" key="3">
    <source>
        <dbReference type="EMBL" id="SMG33676.1"/>
    </source>
</evidence>
<dbReference type="AlphaFoldDB" id="A0A1X7JZA9"/>
<dbReference type="GO" id="GO:0080120">
    <property type="term" value="P:CAAX-box protein maturation"/>
    <property type="evidence" value="ECO:0007669"/>
    <property type="project" value="UniProtKB-ARBA"/>
</dbReference>
<feature type="transmembrane region" description="Helical" evidence="1">
    <location>
        <begin position="139"/>
        <end position="159"/>
    </location>
</feature>
<feature type="transmembrane region" description="Helical" evidence="1">
    <location>
        <begin position="84"/>
        <end position="103"/>
    </location>
</feature>
<proteinExistence type="predicted"/>
<dbReference type="Pfam" id="PF02517">
    <property type="entry name" value="Rce1-like"/>
    <property type="match status" value="1"/>
</dbReference>
<evidence type="ECO:0000256" key="1">
    <source>
        <dbReference type="SAM" id="Phobius"/>
    </source>
</evidence>
<keyword evidence="3" id="KW-0645">Protease</keyword>
<dbReference type="GO" id="GO:0006508">
    <property type="term" value="P:proteolysis"/>
    <property type="evidence" value="ECO:0007669"/>
    <property type="project" value="UniProtKB-KW"/>
</dbReference>
<dbReference type="OrthoDB" id="847268at2"/>
<evidence type="ECO:0000313" key="4">
    <source>
        <dbReference type="Proteomes" id="UP000193804"/>
    </source>
</evidence>
<keyword evidence="3" id="KW-0378">Hydrolase</keyword>
<feature type="transmembrane region" description="Helical" evidence="1">
    <location>
        <begin position="33"/>
        <end position="53"/>
    </location>
</feature>
<protein>
    <submittedName>
        <fullName evidence="3">CAAX protease self-immunity</fullName>
    </submittedName>
</protein>
<keyword evidence="1" id="KW-0472">Membrane</keyword>
<accession>A0A1X7JZA9</accession>
<name>A0A1X7JZA9_9BACT</name>
<keyword evidence="4" id="KW-1185">Reference proteome</keyword>
<keyword evidence="1" id="KW-1133">Transmembrane helix</keyword>
<feature type="domain" description="CAAX prenyl protease 2/Lysostaphin resistance protein A-like" evidence="2">
    <location>
        <begin position="35"/>
        <end position="150"/>
    </location>
</feature>
<dbReference type="RefSeq" id="WP_139828007.1">
    <property type="nucleotide sequence ID" value="NZ_FXAW01000004.1"/>
</dbReference>
<sequence length="257" mass="29991">MILPAILLIQLIQEITAIDLDDHALADLSNQFGIMGLILLGGIVGPLIEEIIFRLPLNYKRNYLFKLVGVVVGKESVKRFWFKNYSLFFYLFIIAFALVHITNYKNESLSILLLSPILVLPQIIGGTVLAYLRMKIGFFWGFLHHAIFNSILMILALFINLEEKVMIDNEHYRLKIEVAENRFGNQKVVDINRDFDFISEIEIEYAQFNQIAKQMDWDTVSQKQNRKFFNIEFNIKNLQINSDSVLKYHLKEIIEDQ</sequence>
<reference evidence="4" key="1">
    <citation type="submission" date="2017-04" db="EMBL/GenBank/DDBJ databases">
        <authorList>
            <person name="Varghese N."/>
            <person name="Submissions S."/>
        </authorList>
    </citation>
    <scope>NUCLEOTIDE SEQUENCE [LARGE SCALE GENOMIC DNA]</scope>
    <source>
        <strain evidence="4">DSM 4125</strain>
    </source>
</reference>
<evidence type="ECO:0000259" key="2">
    <source>
        <dbReference type="Pfam" id="PF02517"/>
    </source>
</evidence>
<dbReference type="GO" id="GO:0004175">
    <property type="term" value="F:endopeptidase activity"/>
    <property type="evidence" value="ECO:0007669"/>
    <property type="project" value="UniProtKB-ARBA"/>
</dbReference>
<dbReference type="EMBL" id="FXAW01000004">
    <property type="protein sequence ID" value="SMG33676.1"/>
    <property type="molecule type" value="Genomic_DNA"/>
</dbReference>
<keyword evidence="1" id="KW-0812">Transmembrane</keyword>
<dbReference type="Proteomes" id="UP000193804">
    <property type="component" value="Unassembled WGS sequence"/>
</dbReference>